<evidence type="ECO:0000256" key="1">
    <source>
        <dbReference type="SAM" id="MobiDB-lite"/>
    </source>
</evidence>
<dbReference type="Proteomes" id="UP001515480">
    <property type="component" value="Unassembled WGS sequence"/>
</dbReference>
<evidence type="ECO:0000313" key="3">
    <source>
        <dbReference type="EMBL" id="KAL1524148.1"/>
    </source>
</evidence>
<protein>
    <recommendedName>
        <fullName evidence="2">Rab-GAP TBC domain-containing protein</fullName>
    </recommendedName>
</protein>
<dbReference type="PROSITE" id="PS50086">
    <property type="entry name" value="TBC_RABGAP"/>
    <property type="match status" value="1"/>
</dbReference>
<dbReference type="EMBL" id="JBGBPQ010000005">
    <property type="protein sequence ID" value="KAL1524148.1"/>
    <property type="molecule type" value="Genomic_DNA"/>
</dbReference>
<dbReference type="GO" id="GO:0005096">
    <property type="term" value="F:GTPase activator activity"/>
    <property type="evidence" value="ECO:0007669"/>
    <property type="project" value="TreeGrafter"/>
</dbReference>
<dbReference type="Pfam" id="PF00566">
    <property type="entry name" value="RabGAP-TBC"/>
    <property type="match status" value="1"/>
</dbReference>
<name>A0AB34JQ60_PRYPA</name>
<comment type="caution">
    <text evidence="3">The sequence shown here is derived from an EMBL/GenBank/DDBJ whole genome shotgun (WGS) entry which is preliminary data.</text>
</comment>
<accession>A0AB34JQ60</accession>
<dbReference type="InterPro" id="IPR050302">
    <property type="entry name" value="Rab_GAP_TBC_domain"/>
</dbReference>
<dbReference type="SUPFAM" id="SSF47923">
    <property type="entry name" value="Ypt/Rab-GAP domain of gyp1p"/>
    <property type="match status" value="2"/>
</dbReference>
<organism evidence="3 4">
    <name type="scientific">Prymnesium parvum</name>
    <name type="common">Toxic golden alga</name>
    <dbReference type="NCBI Taxonomy" id="97485"/>
    <lineage>
        <taxon>Eukaryota</taxon>
        <taxon>Haptista</taxon>
        <taxon>Haptophyta</taxon>
        <taxon>Prymnesiophyceae</taxon>
        <taxon>Prymnesiales</taxon>
        <taxon>Prymnesiaceae</taxon>
        <taxon>Prymnesium</taxon>
    </lineage>
</organism>
<dbReference type="Gene3D" id="1.10.472.80">
    <property type="entry name" value="Ypt/Rab-GAP domain of gyp1p, domain 3"/>
    <property type="match status" value="1"/>
</dbReference>
<proteinExistence type="predicted"/>
<dbReference type="SMART" id="SM00164">
    <property type="entry name" value="TBC"/>
    <property type="match status" value="1"/>
</dbReference>
<dbReference type="AlphaFoldDB" id="A0AB34JQ60"/>
<feature type="domain" description="Rab-GAP TBC" evidence="2">
    <location>
        <begin position="62"/>
        <end position="259"/>
    </location>
</feature>
<evidence type="ECO:0000259" key="2">
    <source>
        <dbReference type="PROSITE" id="PS50086"/>
    </source>
</evidence>
<dbReference type="InterPro" id="IPR000195">
    <property type="entry name" value="Rab-GAP-TBC_dom"/>
</dbReference>
<dbReference type="InterPro" id="IPR035969">
    <property type="entry name" value="Rab-GAP_TBC_sf"/>
</dbReference>
<gene>
    <name evidence="3" type="ORF">AB1Y20_019057</name>
</gene>
<dbReference type="PANTHER" id="PTHR47219:SF20">
    <property type="entry name" value="TBC1 DOMAIN FAMILY MEMBER 2B"/>
    <property type="match status" value="1"/>
</dbReference>
<dbReference type="FunFam" id="1.10.8.270:FF:000026">
    <property type="entry name" value="TBC (Tre-2/Bub2/Cdc16) domain family"/>
    <property type="match status" value="1"/>
</dbReference>
<sequence>MLSLIRMLREWAWEPPEAAVDCSLSPDAVPATPYASEWAEVWQQGSLGIPRGAKAQWLVRHGVPPLMRAEVWRRCADSLNYPEPTMEAQLDYSTLLGRAQEQGACDVGVLKQIEKDLHRTFGSVQGVRVPQQEALASLRNVLVAYAVHNPQVGYCQSMNFIVAVLLLIVDEESAFWCLTAVVERLLPGHFTSRMVMSLVDQGVLRNLLRKQDPELMAHFEHLQVATSLVTTQWLLTLFVGSAMPLSALLRLWDCVFYEGDASFLFRAAAALLLRQRDALLASVDMCDAYRVLMGLGSSLDDIDALLDAAYALPWHASLQPKPLAALRRAAAGELAHECDGRAAEEAAAAVAVVEATTTEGRAEPRGRAAIAALGTSPWTMVSAPFLEADADEPWDLVEQSTPKPSARTSLSYVILQLEAPRLVEEYFMIDVPRTSKRGRARRSSADGEMMPFVLEGVCDEPASTDSDASESPPSPRQDPYRGGFVSTVASRLDALLERFS</sequence>
<reference evidence="3 4" key="1">
    <citation type="journal article" date="2024" name="Science">
        <title>Giant polyketide synthase enzymes in the biosynthesis of giant marine polyether toxins.</title>
        <authorList>
            <person name="Fallon T.R."/>
            <person name="Shende V.V."/>
            <person name="Wierzbicki I.H."/>
            <person name="Pendleton A.L."/>
            <person name="Watervoot N.F."/>
            <person name="Auber R.P."/>
            <person name="Gonzalez D.J."/>
            <person name="Wisecaver J.H."/>
            <person name="Moore B.S."/>
        </authorList>
    </citation>
    <scope>NUCLEOTIDE SEQUENCE [LARGE SCALE GENOMIC DNA]</scope>
    <source>
        <strain evidence="3 4">12B1</strain>
    </source>
</reference>
<evidence type="ECO:0000313" key="4">
    <source>
        <dbReference type="Proteomes" id="UP001515480"/>
    </source>
</evidence>
<dbReference type="Gene3D" id="1.10.8.270">
    <property type="entry name" value="putative rabgap domain of human tbc1 domain family member 14 like domains"/>
    <property type="match status" value="1"/>
</dbReference>
<feature type="region of interest" description="Disordered" evidence="1">
    <location>
        <begin position="459"/>
        <end position="483"/>
    </location>
</feature>
<keyword evidence="4" id="KW-1185">Reference proteome</keyword>
<dbReference type="GO" id="GO:0031267">
    <property type="term" value="F:small GTPase binding"/>
    <property type="evidence" value="ECO:0007669"/>
    <property type="project" value="TreeGrafter"/>
</dbReference>
<dbReference type="PANTHER" id="PTHR47219">
    <property type="entry name" value="RAB GTPASE-ACTIVATING PROTEIN 1-LIKE"/>
    <property type="match status" value="1"/>
</dbReference>